<reference evidence="1 2" key="1">
    <citation type="submission" date="2023-02" db="EMBL/GenBank/DDBJ databases">
        <title>LHISI_Scaffold_Assembly.</title>
        <authorList>
            <person name="Stuart O.P."/>
            <person name="Cleave R."/>
            <person name="Magrath M.J.L."/>
            <person name="Mikheyev A.S."/>
        </authorList>
    </citation>
    <scope>NUCLEOTIDE SEQUENCE [LARGE SCALE GENOMIC DNA]</scope>
    <source>
        <strain evidence="1">Daus_M_001</strain>
        <tissue evidence="1">Leg muscle</tissue>
    </source>
</reference>
<gene>
    <name evidence="1" type="ORF">PR048_014377</name>
</gene>
<organism evidence="1 2">
    <name type="scientific">Dryococelus australis</name>
    <dbReference type="NCBI Taxonomy" id="614101"/>
    <lineage>
        <taxon>Eukaryota</taxon>
        <taxon>Metazoa</taxon>
        <taxon>Ecdysozoa</taxon>
        <taxon>Arthropoda</taxon>
        <taxon>Hexapoda</taxon>
        <taxon>Insecta</taxon>
        <taxon>Pterygota</taxon>
        <taxon>Neoptera</taxon>
        <taxon>Polyneoptera</taxon>
        <taxon>Phasmatodea</taxon>
        <taxon>Verophasmatodea</taxon>
        <taxon>Anareolatae</taxon>
        <taxon>Phasmatidae</taxon>
        <taxon>Eurycanthinae</taxon>
        <taxon>Dryococelus</taxon>
    </lineage>
</organism>
<keyword evidence="2" id="KW-1185">Reference proteome</keyword>
<dbReference type="EMBL" id="JARBHB010000005">
    <property type="protein sequence ID" value="KAJ8882566.1"/>
    <property type="molecule type" value="Genomic_DNA"/>
</dbReference>
<evidence type="ECO:0000313" key="2">
    <source>
        <dbReference type="Proteomes" id="UP001159363"/>
    </source>
</evidence>
<name>A0ABQ9HE27_9NEOP</name>
<accession>A0ABQ9HE27</accession>
<evidence type="ECO:0000313" key="1">
    <source>
        <dbReference type="EMBL" id="KAJ8882566.1"/>
    </source>
</evidence>
<dbReference type="Proteomes" id="UP001159363">
    <property type="component" value="Chromosome 4"/>
</dbReference>
<protein>
    <submittedName>
        <fullName evidence="1">Uncharacterized protein</fullName>
    </submittedName>
</protein>
<proteinExistence type="predicted"/>
<sequence length="77" mass="8896">MQSAHSTRKAFRGPKKDVFSKVDERIALFVRTKHDEGKPITQEKMVMTSIEVAAQLDVPRVGFKTRYWMVQTNDEKA</sequence>
<comment type="caution">
    <text evidence="1">The sequence shown here is derived from an EMBL/GenBank/DDBJ whole genome shotgun (WGS) entry which is preliminary data.</text>
</comment>